<feature type="domain" description="Sialate O-acetylesterase" evidence="2">
    <location>
        <begin position="23"/>
        <end position="126"/>
    </location>
</feature>
<keyword evidence="1" id="KW-0378">Hydrolase</keyword>
<accession>A0AAD0A8X8</accession>
<dbReference type="InterPro" id="IPR036514">
    <property type="entry name" value="SGNH_hydro_sf"/>
</dbReference>
<proteinExistence type="predicted"/>
<dbReference type="Pfam" id="PF03629">
    <property type="entry name" value="SASA"/>
    <property type="match status" value="2"/>
</dbReference>
<protein>
    <recommendedName>
        <fullName evidence="2">Sialate O-acetylesterase domain-containing protein</fullName>
    </recommendedName>
</protein>
<dbReference type="PANTHER" id="PTHR22901:SF0">
    <property type="entry name" value="SIALATE O-ACETYLESTERASE"/>
    <property type="match status" value="1"/>
</dbReference>
<evidence type="ECO:0000313" key="4">
    <source>
        <dbReference type="Proteomes" id="UP000224056"/>
    </source>
</evidence>
<dbReference type="InterPro" id="IPR008979">
    <property type="entry name" value="Galactose-bd-like_sf"/>
</dbReference>
<evidence type="ECO:0000313" key="3">
    <source>
        <dbReference type="EMBL" id="ATO40814.1"/>
    </source>
</evidence>
<evidence type="ECO:0000256" key="1">
    <source>
        <dbReference type="ARBA" id="ARBA00022801"/>
    </source>
</evidence>
<dbReference type="EMBL" id="CP017696">
    <property type="protein sequence ID" value="ATO40814.1"/>
    <property type="molecule type" value="Genomic_DNA"/>
</dbReference>
<dbReference type="AlphaFoldDB" id="A0AAD0A8X8"/>
<dbReference type="SUPFAM" id="SSF52266">
    <property type="entry name" value="SGNH hydrolase"/>
    <property type="match status" value="1"/>
</dbReference>
<feature type="domain" description="Sialate O-acetylesterase" evidence="2">
    <location>
        <begin position="343"/>
        <end position="448"/>
    </location>
</feature>
<sequence>MTSRTQSGVSEEKIVIDDVFFGDVWILAGQSNMQLWMGRLKTKYHDEIDMANDDGIRFFLVGESASPCEPSIDLPGGRWQVVGLDDITNLSGVGYFFARRIRKSQDVPLGLIQIAIGGTPIESWMSACRLKNLGYLQADPMDFPSKDGLTAFQQSEHDAVQKYRRSLDQADRGLAGNWYERDYDDSDWKPLALSQAWYLHDAFAGPGVVWMRCKVEVPPLYQGHPAVLDLGTLVDSDQCYVDGQLVGETGYRYPPRLYPVGHLGAQMQITVRLRIDTDQGGGWTPGKRHCLRIVDMDQAQIDLDASGSWRCRRGLWAPPAPIEHYPTRMPAACFNAMVAPLAGLQMSGVLWYQGESNASRSSEGYGRKLIGLIQDWRRLFHRPDLPFIYVQLPNLKIEGQQWPRLRDEQRKALVLDHTAMVVSCGLGEDNDLHPLNKKAVGERLAYAAQSIVYGADHPAMGPRISHAERREEGIVLHFAEAGSGLVANGPLKFDLVDSSSGGVPESLSGIIASSDMILIPLDSDRALGNPVFVRYAWAHSPRLPLAGEDGLPVSPFEVPLDQILPSR</sequence>
<dbReference type="GO" id="GO:0001681">
    <property type="term" value="F:sialate O-acetylesterase activity"/>
    <property type="evidence" value="ECO:0007669"/>
    <property type="project" value="InterPro"/>
</dbReference>
<organism evidence="3 4">
    <name type="scientific">Bifidobacterium asteroides DSM 20089</name>
    <dbReference type="NCBI Taxonomy" id="1437594"/>
    <lineage>
        <taxon>Bacteria</taxon>
        <taxon>Bacillati</taxon>
        <taxon>Actinomycetota</taxon>
        <taxon>Actinomycetes</taxon>
        <taxon>Bifidobacteriales</taxon>
        <taxon>Bifidobacteriaceae</taxon>
        <taxon>Bifidobacterium</taxon>
    </lineage>
</organism>
<dbReference type="Proteomes" id="UP000224056">
    <property type="component" value="Chromosome"/>
</dbReference>
<dbReference type="Gene3D" id="3.40.50.1110">
    <property type="entry name" value="SGNH hydrolase"/>
    <property type="match status" value="2"/>
</dbReference>
<evidence type="ECO:0000259" key="2">
    <source>
        <dbReference type="Pfam" id="PF03629"/>
    </source>
</evidence>
<dbReference type="InterPro" id="IPR005181">
    <property type="entry name" value="SASA"/>
</dbReference>
<reference evidence="3 4" key="1">
    <citation type="submission" date="2016-10" db="EMBL/GenBank/DDBJ databases">
        <title>The whole genome sequencing and assembly of B. asteroides DSM 20089 strain.</title>
        <authorList>
            <person name="Lee Y.-J."/>
            <person name="Park M.-K."/>
            <person name="Yi H."/>
            <person name="Bahn Y.-S."/>
            <person name="Kim J.F."/>
            <person name="Lee D.-W."/>
        </authorList>
    </citation>
    <scope>NUCLEOTIDE SEQUENCE [LARGE SCALE GENOMIC DNA]</scope>
    <source>
        <strain evidence="3 4">DSM 20089</strain>
    </source>
</reference>
<name>A0AAD0A8X8_9BIFI</name>
<dbReference type="GO" id="GO:0005975">
    <property type="term" value="P:carbohydrate metabolic process"/>
    <property type="evidence" value="ECO:0007669"/>
    <property type="project" value="TreeGrafter"/>
</dbReference>
<dbReference type="PANTHER" id="PTHR22901">
    <property type="entry name" value="SIALATE O-ACETYLESTERASE"/>
    <property type="match status" value="1"/>
</dbReference>
<gene>
    <name evidence="3" type="ORF">BA20089_00430</name>
</gene>
<dbReference type="SUPFAM" id="SSF49785">
    <property type="entry name" value="Galactose-binding domain-like"/>
    <property type="match status" value="1"/>
</dbReference>
<dbReference type="InterPro" id="IPR039329">
    <property type="entry name" value="SIAE"/>
</dbReference>
<dbReference type="RefSeq" id="WP_052108346.1">
    <property type="nucleotide sequence ID" value="NZ_JDTU01000019.1"/>
</dbReference>